<evidence type="ECO:0000256" key="6">
    <source>
        <dbReference type="ARBA" id="ARBA00023132"/>
    </source>
</evidence>
<dbReference type="AlphaFoldDB" id="A0A7I4YLD7"/>
<evidence type="ECO:0000256" key="4">
    <source>
        <dbReference type="ARBA" id="ARBA00022927"/>
    </source>
</evidence>
<keyword evidence="9" id="KW-1185">Reference proteome</keyword>
<dbReference type="GO" id="GO:0017056">
    <property type="term" value="F:structural constituent of nuclear pore"/>
    <property type="evidence" value="ECO:0007669"/>
    <property type="project" value="UniProtKB-UniRule"/>
</dbReference>
<keyword evidence="2 8" id="KW-0813">Transport</keyword>
<dbReference type="InterPro" id="IPR007252">
    <property type="entry name" value="Nup84/Nup107"/>
</dbReference>
<keyword evidence="3" id="KW-0509">mRNA transport</keyword>
<evidence type="ECO:0000313" key="9">
    <source>
        <dbReference type="Proteomes" id="UP000025227"/>
    </source>
</evidence>
<evidence type="ECO:0000256" key="1">
    <source>
        <dbReference type="ARBA" id="ARBA00009510"/>
    </source>
</evidence>
<comment type="function">
    <text evidence="8">Functions as a component of the nuclear pore complex (NPC).</text>
</comment>
<keyword evidence="4" id="KW-0653">Protein transport</keyword>
<evidence type="ECO:0000256" key="3">
    <source>
        <dbReference type="ARBA" id="ARBA00022816"/>
    </source>
</evidence>
<evidence type="ECO:0000256" key="8">
    <source>
        <dbReference type="RuleBase" id="RU365072"/>
    </source>
</evidence>
<evidence type="ECO:0000256" key="7">
    <source>
        <dbReference type="ARBA" id="ARBA00023242"/>
    </source>
</evidence>
<comment type="subunit">
    <text evidence="8">Part of the nuclear pore complex (NPC).</text>
</comment>
<organism evidence="9 10">
    <name type="scientific">Haemonchus contortus</name>
    <name type="common">Barber pole worm</name>
    <dbReference type="NCBI Taxonomy" id="6289"/>
    <lineage>
        <taxon>Eukaryota</taxon>
        <taxon>Metazoa</taxon>
        <taxon>Ecdysozoa</taxon>
        <taxon>Nematoda</taxon>
        <taxon>Chromadorea</taxon>
        <taxon>Rhabditida</taxon>
        <taxon>Rhabditina</taxon>
        <taxon>Rhabditomorpha</taxon>
        <taxon>Strongyloidea</taxon>
        <taxon>Trichostrongylidae</taxon>
        <taxon>Haemonchus</taxon>
    </lineage>
</organism>
<evidence type="ECO:0000313" key="10">
    <source>
        <dbReference type="WBParaSite" id="HCON_00105320-00001"/>
    </source>
</evidence>
<sequence>MRITKQQQRRRPNSGTDECSFVELDRAVCEDLHSVLSHLNEENEGDIWINLARIYHDYCNALEYLGSSVPVDEIRHAFGAHRCLAALVTEVNLLQDYGADKGDSFLASMIAEDHDFRLVYVLWRWCLNSASESKGFGELAFQFSDIRELSELPRTYVNRTVNGKKVGPDPDSMLSASEDANFEKIIRVVFSLLRCGRFEDAMNLSGNMNVPWLTPLIRSQQLLIDSSLIGANLTNHERARFHFRKLFFNTMVKAISETKYSMGIRMVFAALAGDWQFLLPLAVNVDDRLWCYANAAVQARLNAALGIEHPIFAPTTIEGIFEAIATADPPPYYVLMSYMMREAWEDAVDWMYAYCSEVEKRPGAKVQPLYRFFGLVTSVCRILKNDHDEDHGKALVGRMIDVLLQKQLFSLIPFYAALLPENDGLQRIWNVMPYVKCDGDRVTFIAALNEAGFDGEQIAFEFGRFRIVEMVDHADHLHWIFACGEKKLLNAVIETNNVLRHYLLSETEDEASDLINECEKLKLVDRLAELVKSENDEEALEWNSTAGIAIDECNNHCLYLAAQTLSTNFAIECARAHEAAQRKAEDERECDEWSRQGDLVGLSQRTARAERNQALHERSKLALDACKARTLDAITAFVRHPGWRTDTKTDWGRSEQLKALRERCYANMLSVLLRNLKMCNDTETVLDILAECADEELELYKDLSRGDLCRFLLDVHTLAGHALG</sequence>
<protein>
    <recommendedName>
        <fullName evidence="8">Nuclear pore complex protein</fullName>
    </recommendedName>
</protein>
<proteinExistence type="inferred from homology"/>
<dbReference type="OrthoDB" id="3098at2759"/>
<dbReference type="GO" id="GO:0006606">
    <property type="term" value="P:protein import into nucleus"/>
    <property type="evidence" value="ECO:0007669"/>
    <property type="project" value="TreeGrafter"/>
</dbReference>
<dbReference type="Gene3D" id="1.10.3450.20">
    <property type="match status" value="1"/>
</dbReference>
<comment type="subcellular location">
    <subcellularLocation>
        <location evidence="8">Nucleus</location>
        <location evidence="8">Nuclear pore complex</location>
    </subcellularLocation>
    <subcellularLocation>
        <location evidence="8">Nucleus membrane</location>
    </subcellularLocation>
</comment>
<dbReference type="Proteomes" id="UP000025227">
    <property type="component" value="Unplaced"/>
</dbReference>
<dbReference type="GO" id="GO:0006406">
    <property type="term" value="P:mRNA export from nucleus"/>
    <property type="evidence" value="ECO:0007669"/>
    <property type="project" value="TreeGrafter"/>
</dbReference>
<reference evidence="10" key="1">
    <citation type="submission" date="2020-12" db="UniProtKB">
        <authorList>
            <consortium name="WormBaseParasite"/>
        </authorList>
    </citation>
    <scope>IDENTIFICATION</scope>
    <source>
        <strain evidence="10">MHco3</strain>
    </source>
</reference>
<dbReference type="Gene3D" id="1.20.190.50">
    <property type="match status" value="1"/>
</dbReference>
<keyword evidence="6 8" id="KW-0906">Nuclear pore complex</keyword>
<dbReference type="WBParaSite" id="HCON_00105320-00001">
    <property type="protein sequence ID" value="HCON_00105320-00001"/>
    <property type="gene ID" value="HCON_00105320"/>
</dbReference>
<dbReference type="PANTHER" id="PTHR13003">
    <property type="entry name" value="NUP107-RELATED"/>
    <property type="match status" value="1"/>
</dbReference>
<dbReference type="Pfam" id="PF04121">
    <property type="entry name" value="Nup84_Nup100"/>
    <property type="match status" value="1"/>
</dbReference>
<dbReference type="GO" id="GO:0031965">
    <property type="term" value="C:nuclear membrane"/>
    <property type="evidence" value="ECO:0007669"/>
    <property type="project" value="UniProtKB-SubCell"/>
</dbReference>
<comment type="similarity">
    <text evidence="1 8">Belongs to the nucleoporin Nup84/Nup107 family.</text>
</comment>
<keyword evidence="8" id="KW-0472">Membrane</keyword>
<dbReference type="OMA" id="LRCGRFE"/>
<dbReference type="GO" id="GO:0000973">
    <property type="term" value="P:post-transcriptional tethering of RNA polymerase II gene DNA at nuclear periphery"/>
    <property type="evidence" value="ECO:0007669"/>
    <property type="project" value="TreeGrafter"/>
</dbReference>
<evidence type="ECO:0000256" key="2">
    <source>
        <dbReference type="ARBA" id="ARBA00022448"/>
    </source>
</evidence>
<dbReference type="PANTHER" id="PTHR13003:SF2">
    <property type="entry name" value="NUCLEAR PORE COMPLEX PROTEIN NUP107"/>
    <property type="match status" value="1"/>
</dbReference>
<name>A0A7I4YLD7_HAECO</name>
<keyword evidence="5 8" id="KW-0811">Translocation</keyword>
<accession>A0A7I4YLD7</accession>
<evidence type="ECO:0000256" key="5">
    <source>
        <dbReference type="ARBA" id="ARBA00023010"/>
    </source>
</evidence>
<dbReference type="GO" id="GO:0031080">
    <property type="term" value="C:nuclear pore outer ring"/>
    <property type="evidence" value="ECO:0007669"/>
    <property type="project" value="TreeGrafter"/>
</dbReference>
<keyword evidence="7 8" id="KW-0539">Nucleus</keyword>